<name>A0ABY8GE31_EDWIC</name>
<dbReference type="Gene3D" id="3.90.220.20">
    <property type="entry name" value="DNA methylase specificity domains"/>
    <property type="match status" value="2"/>
</dbReference>
<dbReference type="Pfam" id="PF01420">
    <property type="entry name" value="Methylase_S"/>
    <property type="match status" value="1"/>
</dbReference>
<dbReference type="InterPro" id="IPR052021">
    <property type="entry name" value="Type-I_RS_S_subunit"/>
</dbReference>
<proteinExistence type="inferred from homology"/>
<comment type="similarity">
    <text evidence="1">Belongs to the type-I restriction system S methylase family.</text>
</comment>
<protein>
    <submittedName>
        <fullName evidence="5">Restriction endonuclease subunit S</fullName>
    </submittedName>
</protein>
<sequence length="462" mass="51988">MGSEWTLMRLGDVVEQVIDNRGRNPESYSDDGIPVIDNVLIKSQGVVDLSMTRRFIDQNTYDTFLRKYSEPGDVLLTLVGNGYGQVAITPNETCAIIQNTIGLRCKEGFSNQYLYYLLKFNIDVLRNLDRGAAQPSIKVGDVLDLGFYFPNYAHQNTIGGILYTCDNKIHLNRQINQTLEQMAQALFKSWFIDFDPVVDNALDAGFFEQYSDLPEALLRRAEQRKIVRQRPDFTPLPAETRQLFPAAFEACEEPSLGLGGWVPQGWELGHLSDIAGYGSKRVDVLNLTVDNYISTENMLPDRKGVQPASNLPTLNSVPAYTTRYVLVSNIRPYFKKIWLASGDGGYSNDVLGFESKNAGDEHFLFNLLYQDVFFDFMMATSKGSKMPRGDKKTILSWGLVIPPLLLRKLFSTNVSHFYESMTHRNNECNTLSQLRDTLLPKLIAGELRLNDNAPAVGASNND</sequence>
<keyword evidence="5" id="KW-0378">Hydrolase</keyword>
<keyword evidence="3" id="KW-0238">DNA-binding</keyword>
<evidence type="ECO:0000259" key="4">
    <source>
        <dbReference type="Pfam" id="PF01420"/>
    </source>
</evidence>
<accession>A0ABY8GE31</accession>
<evidence type="ECO:0000256" key="1">
    <source>
        <dbReference type="ARBA" id="ARBA00010923"/>
    </source>
</evidence>
<keyword evidence="5" id="KW-0255">Endonuclease</keyword>
<evidence type="ECO:0000313" key="6">
    <source>
        <dbReference type="Proteomes" id="UP001222680"/>
    </source>
</evidence>
<evidence type="ECO:0000256" key="2">
    <source>
        <dbReference type="ARBA" id="ARBA00022747"/>
    </source>
</evidence>
<dbReference type="InterPro" id="IPR044946">
    <property type="entry name" value="Restrct_endonuc_typeI_TRD_sf"/>
</dbReference>
<dbReference type="SUPFAM" id="SSF116734">
    <property type="entry name" value="DNA methylase specificity domain"/>
    <property type="match status" value="2"/>
</dbReference>
<gene>
    <name evidence="5" type="ORF">MAY91_11815</name>
</gene>
<feature type="domain" description="Type I restriction modification DNA specificity" evidence="4">
    <location>
        <begin position="3"/>
        <end position="181"/>
    </location>
</feature>
<organism evidence="5 6">
    <name type="scientific">Edwardsiella ictaluri</name>
    <dbReference type="NCBI Taxonomy" id="67780"/>
    <lineage>
        <taxon>Bacteria</taxon>
        <taxon>Pseudomonadati</taxon>
        <taxon>Pseudomonadota</taxon>
        <taxon>Gammaproteobacteria</taxon>
        <taxon>Enterobacterales</taxon>
        <taxon>Hafniaceae</taxon>
        <taxon>Edwardsiella</taxon>
    </lineage>
</organism>
<evidence type="ECO:0000256" key="3">
    <source>
        <dbReference type="ARBA" id="ARBA00023125"/>
    </source>
</evidence>
<reference evidence="5 6" key="1">
    <citation type="submission" date="2022-02" db="EMBL/GenBank/DDBJ databases">
        <title>Phenotypic, genotypic and serological characterization of Edwardsiella ictaluri from catfish and ornamental fish species.</title>
        <authorList>
            <person name="Rose D."/>
            <person name="Tekedar H.C."/>
            <person name="Waldbieser G.C."/>
            <person name="Aarattuthodi S."/>
            <person name="Griffin M.J."/>
        </authorList>
    </citation>
    <scope>NUCLEOTIDE SEQUENCE [LARGE SCALE GENOMIC DNA]</scope>
    <source>
        <strain evidence="5 6">13 TAL-140 K3</strain>
    </source>
</reference>
<dbReference type="GO" id="GO:0004519">
    <property type="term" value="F:endonuclease activity"/>
    <property type="evidence" value="ECO:0007669"/>
    <property type="project" value="UniProtKB-KW"/>
</dbReference>
<keyword evidence="5" id="KW-0540">Nuclease</keyword>
<dbReference type="EMBL" id="CP092014">
    <property type="protein sequence ID" value="WFN95613.1"/>
    <property type="molecule type" value="Genomic_DNA"/>
</dbReference>
<evidence type="ECO:0000313" key="5">
    <source>
        <dbReference type="EMBL" id="WFN95613.1"/>
    </source>
</evidence>
<dbReference type="PANTHER" id="PTHR30408">
    <property type="entry name" value="TYPE-1 RESTRICTION ENZYME ECOKI SPECIFICITY PROTEIN"/>
    <property type="match status" value="1"/>
</dbReference>
<dbReference type="InterPro" id="IPR000055">
    <property type="entry name" value="Restrct_endonuc_typeI_TRD"/>
</dbReference>
<dbReference type="Proteomes" id="UP001222680">
    <property type="component" value="Chromosome"/>
</dbReference>
<dbReference type="RefSeq" id="WP_049640838.1">
    <property type="nucleotide sequence ID" value="NZ_CP113279.1"/>
</dbReference>
<dbReference type="PANTHER" id="PTHR30408:SF13">
    <property type="entry name" value="TYPE I RESTRICTION ENZYME HINDI SPECIFICITY SUBUNIT"/>
    <property type="match status" value="1"/>
</dbReference>
<keyword evidence="6" id="KW-1185">Reference proteome</keyword>
<keyword evidence="2" id="KW-0680">Restriction system</keyword>